<sequence length="484" mass="52420">MTERPPQRTPNRQLAALIAEAGFSNAGLARRVDQLGLEHGLDLRYDKTSVTRWLRGQQPRGTTPALIAEVFTRRLGRRLSAQDLGLDACAPVYAGLEFAASPDEAVDIVSGLWRKDSGSHAELRKIAFTPAGLVVPSRDWLIGRADDKVGRPGEQAAASRVPGQGRPPVVAVPRQRTQSERAPGQRVSGGDIAALCSVGELFRTLDHAYGGGHARQALVRYLEHEAEPMLRGTYGEQTGRRLFAAVADLTRLAGWTSYDIAAHGLAQRYFVQALRLAQAAGDRLYGAYVLVTMSRQAVYLGHGREAVQLARVAQQGVGGSVPPAAHAVLHAAEARGYGVLGEVRACTAALIRAERALEAGRNGDDVPHWARFFDEAQLADEFGHCYRDLQQYRAAAQHAERSLQLRAPGYARSRLFCRVVLASARLGLGELDVACALGADAAAAAADMRSVRAHEYVREFERRLEPYRDAGAVRGYRDKVAGLG</sequence>
<gene>
    <name evidence="2" type="ORF">OFY01_24330</name>
</gene>
<reference evidence="2" key="1">
    <citation type="submission" date="2022-10" db="EMBL/GenBank/DDBJ databases">
        <title>Streptomyces beihaiensis sp. nov., a chitin degrading actinobacterium, isolated from shrimp pond soil.</title>
        <authorList>
            <person name="Xie J."/>
            <person name="Shen N."/>
        </authorList>
    </citation>
    <scope>NUCLEOTIDE SEQUENCE</scope>
    <source>
        <strain evidence="2">GXMU-J5</strain>
    </source>
</reference>
<name>A0ABT3U0I8_9ACTN</name>
<dbReference type="RefSeq" id="WP_266603273.1">
    <property type="nucleotide sequence ID" value="NZ_JAPHNL010000283.1"/>
</dbReference>
<protein>
    <submittedName>
        <fullName evidence="2">Regulator</fullName>
    </submittedName>
</protein>
<proteinExistence type="predicted"/>
<keyword evidence="3" id="KW-1185">Reference proteome</keyword>
<dbReference type="EMBL" id="JAPHNL010000283">
    <property type="protein sequence ID" value="MCX3062828.1"/>
    <property type="molecule type" value="Genomic_DNA"/>
</dbReference>
<comment type="caution">
    <text evidence="2">The sequence shown here is derived from an EMBL/GenBank/DDBJ whole genome shotgun (WGS) entry which is preliminary data.</text>
</comment>
<evidence type="ECO:0000256" key="1">
    <source>
        <dbReference type="SAM" id="MobiDB-lite"/>
    </source>
</evidence>
<dbReference type="Proteomes" id="UP001163064">
    <property type="component" value="Unassembled WGS sequence"/>
</dbReference>
<evidence type="ECO:0000313" key="2">
    <source>
        <dbReference type="EMBL" id="MCX3062828.1"/>
    </source>
</evidence>
<evidence type="ECO:0000313" key="3">
    <source>
        <dbReference type="Proteomes" id="UP001163064"/>
    </source>
</evidence>
<accession>A0ABT3U0I8</accession>
<feature type="region of interest" description="Disordered" evidence="1">
    <location>
        <begin position="145"/>
        <end position="168"/>
    </location>
</feature>
<organism evidence="2 3">
    <name type="scientific">Streptomyces beihaiensis</name>
    <dbReference type="NCBI Taxonomy" id="2984495"/>
    <lineage>
        <taxon>Bacteria</taxon>
        <taxon>Bacillati</taxon>
        <taxon>Actinomycetota</taxon>
        <taxon>Actinomycetes</taxon>
        <taxon>Kitasatosporales</taxon>
        <taxon>Streptomycetaceae</taxon>
        <taxon>Streptomyces</taxon>
    </lineage>
</organism>